<reference evidence="2" key="1">
    <citation type="submission" date="1995-10" db="EMBL/GenBank/DDBJ databases">
        <authorList>
            <person name="Chai Z."/>
        </authorList>
    </citation>
    <scope>NUCLEOTIDE SEQUENCE</scope>
    <source>
        <tissue evidence="2">Cerebral ganglion</tissue>
    </source>
</reference>
<name>Q25143_9VEST</name>
<proteinExistence type="evidence at transcript level"/>
<feature type="compositionally biased region" description="Polar residues" evidence="1">
    <location>
        <begin position="31"/>
        <end position="54"/>
    </location>
</feature>
<sequence length="54" mass="5843">MLVATPSGKARAHLHQLAVLPLMRVWENPANADNSGQRVTSTSTNRMPSTSRGQ</sequence>
<gene>
    <name evidence="2" type="primary">orf</name>
</gene>
<organism evidence="2">
    <name type="scientific">Haliotis rubra</name>
    <name type="common">blacklip abalone</name>
    <dbReference type="NCBI Taxonomy" id="36100"/>
    <lineage>
        <taxon>Eukaryota</taxon>
        <taxon>Metazoa</taxon>
        <taxon>Spiralia</taxon>
        <taxon>Lophotrochozoa</taxon>
        <taxon>Mollusca</taxon>
        <taxon>Gastropoda</taxon>
        <taxon>Vetigastropoda</taxon>
        <taxon>Lepetellida</taxon>
        <taxon>Haliotoidea</taxon>
        <taxon>Haliotidae</taxon>
        <taxon>Haliotis</taxon>
    </lineage>
</organism>
<evidence type="ECO:0000256" key="1">
    <source>
        <dbReference type="SAM" id="MobiDB-lite"/>
    </source>
</evidence>
<feature type="region of interest" description="Disordered" evidence="1">
    <location>
        <begin position="29"/>
        <end position="54"/>
    </location>
</feature>
<accession>Q25143</accession>
<reference evidence="2" key="2">
    <citation type="submission" date="1995-11" db="EMBL/GenBank/DDBJ databases">
        <title>Cloning and sequencing of an abalone cDNA related to growth hormone;.</title>
        <authorList>
            <person name="Chai Z.L."/>
            <person name="Gough K.H."/>
            <person name="Hanna P.J."/>
        </authorList>
    </citation>
    <scope>NUCLEOTIDE SEQUENCE</scope>
    <source>
        <tissue evidence="2">Cerebral ganglion</tissue>
    </source>
</reference>
<evidence type="ECO:0000313" key="2">
    <source>
        <dbReference type="EMBL" id="CAA63375.1"/>
    </source>
</evidence>
<protein>
    <submittedName>
        <fullName evidence="2">Orf protein</fullName>
    </submittedName>
</protein>
<dbReference type="AlphaFoldDB" id="Q25143"/>
<dbReference type="EMBL" id="X92692">
    <property type="protein sequence ID" value="CAA63375.1"/>
    <property type="molecule type" value="mRNA"/>
</dbReference>